<organism evidence="3 4">
    <name type="scientific">Saccharopolyspora taberi</name>
    <dbReference type="NCBI Taxonomy" id="60895"/>
    <lineage>
        <taxon>Bacteria</taxon>
        <taxon>Bacillati</taxon>
        <taxon>Actinomycetota</taxon>
        <taxon>Actinomycetes</taxon>
        <taxon>Pseudonocardiales</taxon>
        <taxon>Pseudonocardiaceae</taxon>
        <taxon>Saccharopolyspora</taxon>
    </lineage>
</organism>
<keyword evidence="2" id="KW-0812">Transmembrane</keyword>
<evidence type="ECO:0000256" key="2">
    <source>
        <dbReference type="SAM" id="Phobius"/>
    </source>
</evidence>
<keyword evidence="2" id="KW-0472">Membrane</keyword>
<dbReference type="RefSeq" id="WP_344685234.1">
    <property type="nucleotide sequence ID" value="NZ_BAAAUX010000029.1"/>
</dbReference>
<sequence>MQPQGQNPERLLSAALRAQAVGGQSPSPSPGPAPASPPPARRKLPVVSVLIFAVVLGFAAGALAGVLSTL</sequence>
<keyword evidence="2" id="KW-1133">Transmembrane helix</keyword>
<proteinExistence type="predicted"/>
<keyword evidence="4" id="KW-1185">Reference proteome</keyword>
<dbReference type="EMBL" id="BAAAUX010000029">
    <property type="protein sequence ID" value="GAA2815454.1"/>
    <property type="molecule type" value="Genomic_DNA"/>
</dbReference>
<evidence type="ECO:0000313" key="3">
    <source>
        <dbReference type="EMBL" id="GAA2815454.1"/>
    </source>
</evidence>
<feature type="region of interest" description="Disordered" evidence="1">
    <location>
        <begin position="1"/>
        <end position="40"/>
    </location>
</feature>
<feature type="transmembrane region" description="Helical" evidence="2">
    <location>
        <begin position="46"/>
        <end position="67"/>
    </location>
</feature>
<dbReference type="Proteomes" id="UP001500979">
    <property type="component" value="Unassembled WGS sequence"/>
</dbReference>
<protein>
    <submittedName>
        <fullName evidence="3">Uncharacterized protein</fullName>
    </submittedName>
</protein>
<gene>
    <name evidence="3" type="ORF">GCM10010470_58630</name>
</gene>
<feature type="compositionally biased region" description="Pro residues" evidence="1">
    <location>
        <begin position="27"/>
        <end position="39"/>
    </location>
</feature>
<accession>A0ABN3VKZ3</accession>
<reference evidence="3 4" key="1">
    <citation type="journal article" date="2019" name="Int. J. Syst. Evol. Microbiol.">
        <title>The Global Catalogue of Microorganisms (GCM) 10K type strain sequencing project: providing services to taxonomists for standard genome sequencing and annotation.</title>
        <authorList>
            <consortium name="The Broad Institute Genomics Platform"/>
            <consortium name="The Broad Institute Genome Sequencing Center for Infectious Disease"/>
            <person name="Wu L."/>
            <person name="Ma J."/>
        </authorList>
    </citation>
    <scope>NUCLEOTIDE SEQUENCE [LARGE SCALE GENOMIC DNA]</scope>
    <source>
        <strain evidence="3 4">JCM 9383</strain>
    </source>
</reference>
<comment type="caution">
    <text evidence="3">The sequence shown here is derived from an EMBL/GenBank/DDBJ whole genome shotgun (WGS) entry which is preliminary data.</text>
</comment>
<name>A0ABN3VKZ3_9PSEU</name>
<evidence type="ECO:0000256" key="1">
    <source>
        <dbReference type="SAM" id="MobiDB-lite"/>
    </source>
</evidence>
<evidence type="ECO:0000313" key="4">
    <source>
        <dbReference type="Proteomes" id="UP001500979"/>
    </source>
</evidence>